<accession>A0ABV7GXY1</accession>
<dbReference type="Pfam" id="PF04305">
    <property type="entry name" value="DUF455"/>
    <property type="match status" value="1"/>
</dbReference>
<comment type="caution">
    <text evidence="1">The sequence shown here is derived from an EMBL/GenBank/DDBJ whole genome shotgun (WGS) entry which is preliminary data.</text>
</comment>
<dbReference type="CDD" id="cd00657">
    <property type="entry name" value="Ferritin_like"/>
    <property type="match status" value="1"/>
</dbReference>
<evidence type="ECO:0000313" key="2">
    <source>
        <dbReference type="Proteomes" id="UP001595556"/>
    </source>
</evidence>
<dbReference type="RefSeq" id="WP_377300802.1">
    <property type="nucleotide sequence ID" value="NZ_CP180191.1"/>
</dbReference>
<dbReference type="Proteomes" id="UP001595556">
    <property type="component" value="Unassembled WGS sequence"/>
</dbReference>
<dbReference type="PANTHER" id="PTHR42782">
    <property type="entry name" value="SI:CH73-314G15.3"/>
    <property type="match status" value="1"/>
</dbReference>
<dbReference type="InterPro" id="IPR011197">
    <property type="entry name" value="UCP012318"/>
</dbReference>
<proteinExistence type="predicted"/>
<dbReference type="InterPro" id="IPR009078">
    <property type="entry name" value="Ferritin-like_SF"/>
</dbReference>
<keyword evidence="2" id="KW-1185">Reference proteome</keyword>
<organism evidence="1 2">
    <name type="scientific">Piscinibacterium candidicorallinum</name>
    <dbReference type="NCBI Taxonomy" id="1793872"/>
    <lineage>
        <taxon>Bacteria</taxon>
        <taxon>Pseudomonadati</taxon>
        <taxon>Pseudomonadota</taxon>
        <taxon>Betaproteobacteria</taxon>
        <taxon>Burkholderiales</taxon>
        <taxon>Piscinibacterium</taxon>
    </lineage>
</organism>
<sequence length="279" mass="30098">MPSEPLDLPQAPAELRAAALHALCVVQPAEKLAAVQALDAAFAATGVLDAQAQLKPIALLPGRPAKPALVHPARVPRRSPNTVQGRAALLHALAHIEFNAINLALDAIWRFPGLPAAFYRDWLKVAREEALHFSLLAEHLQTLGAAYGDFEAHDGLWIMAQKTAADPLARMALVPRLLEARGLDASPPIRAKLAAAGDARAVEILDVIMRDEVGHVEIGNRWYRHLCQQQGREPVATFWALLEQYGSPAPKGPFNLDARRAAGFTAAELDALELHAQTG</sequence>
<name>A0ABV7GXY1_9BURK</name>
<dbReference type="EMBL" id="JBHRTI010000003">
    <property type="protein sequence ID" value="MFC3146523.1"/>
    <property type="molecule type" value="Genomic_DNA"/>
</dbReference>
<reference evidence="2" key="1">
    <citation type="journal article" date="2019" name="Int. J. Syst. Evol. Microbiol.">
        <title>The Global Catalogue of Microorganisms (GCM) 10K type strain sequencing project: providing services to taxonomists for standard genome sequencing and annotation.</title>
        <authorList>
            <consortium name="The Broad Institute Genomics Platform"/>
            <consortium name="The Broad Institute Genome Sequencing Center for Infectious Disease"/>
            <person name="Wu L."/>
            <person name="Ma J."/>
        </authorList>
    </citation>
    <scope>NUCLEOTIDE SEQUENCE [LARGE SCALE GENOMIC DNA]</scope>
    <source>
        <strain evidence="2">KCTC 52168</strain>
    </source>
</reference>
<gene>
    <name evidence="1" type="ORF">ACFOEN_02575</name>
</gene>
<dbReference type="PANTHER" id="PTHR42782:SF4">
    <property type="entry name" value="DUF455 DOMAIN-CONTAINING PROTEIN"/>
    <property type="match status" value="1"/>
</dbReference>
<protein>
    <submittedName>
        <fullName evidence="1">Ferritin-like domain-containing protein</fullName>
    </submittedName>
</protein>
<dbReference type="SUPFAM" id="SSF47240">
    <property type="entry name" value="Ferritin-like"/>
    <property type="match status" value="1"/>
</dbReference>
<dbReference type="InterPro" id="IPR007402">
    <property type="entry name" value="DUF455"/>
</dbReference>
<evidence type="ECO:0000313" key="1">
    <source>
        <dbReference type="EMBL" id="MFC3146523.1"/>
    </source>
</evidence>
<dbReference type="PIRSF" id="PIRSF012318">
    <property type="entry name" value="UCP012318"/>
    <property type="match status" value="1"/>
</dbReference>